<evidence type="ECO:0000313" key="1">
    <source>
        <dbReference type="EMBL" id="MBX71466.1"/>
    </source>
</evidence>
<dbReference type="EMBL" id="GGEC01090982">
    <property type="protein sequence ID" value="MBX71466.1"/>
    <property type="molecule type" value="Transcribed_RNA"/>
</dbReference>
<dbReference type="AlphaFoldDB" id="A0A2P2QWT3"/>
<accession>A0A2P2QWT3</accession>
<reference evidence="1" key="1">
    <citation type="submission" date="2018-02" db="EMBL/GenBank/DDBJ databases">
        <title>Rhizophora mucronata_Transcriptome.</title>
        <authorList>
            <person name="Meera S.P."/>
            <person name="Sreeshan A."/>
            <person name="Augustine A."/>
        </authorList>
    </citation>
    <scope>NUCLEOTIDE SEQUENCE</scope>
    <source>
        <tissue evidence="1">Leaf</tissue>
    </source>
</reference>
<name>A0A2P2QWT3_RHIMU</name>
<sequence>MQKGDKWFLLFHLGIC</sequence>
<protein>
    <submittedName>
        <fullName evidence="1">Uncharacterized protein</fullName>
    </submittedName>
</protein>
<proteinExistence type="predicted"/>
<organism evidence="1">
    <name type="scientific">Rhizophora mucronata</name>
    <name type="common">Asiatic mangrove</name>
    <dbReference type="NCBI Taxonomy" id="61149"/>
    <lineage>
        <taxon>Eukaryota</taxon>
        <taxon>Viridiplantae</taxon>
        <taxon>Streptophyta</taxon>
        <taxon>Embryophyta</taxon>
        <taxon>Tracheophyta</taxon>
        <taxon>Spermatophyta</taxon>
        <taxon>Magnoliopsida</taxon>
        <taxon>eudicotyledons</taxon>
        <taxon>Gunneridae</taxon>
        <taxon>Pentapetalae</taxon>
        <taxon>rosids</taxon>
        <taxon>fabids</taxon>
        <taxon>Malpighiales</taxon>
        <taxon>Rhizophoraceae</taxon>
        <taxon>Rhizophora</taxon>
    </lineage>
</organism>